<dbReference type="Proteomes" id="UP000267464">
    <property type="component" value="Unassembled WGS sequence"/>
</dbReference>
<protein>
    <submittedName>
        <fullName evidence="1">Uncharacterized protein</fullName>
    </submittedName>
</protein>
<reference evidence="1 2" key="1">
    <citation type="submission" date="2018-08" db="EMBL/GenBank/DDBJ databases">
        <authorList>
            <person name="Khan S.A."/>
            <person name="Jeon C.O."/>
            <person name="Chun B.H."/>
            <person name="Jeong S.E."/>
        </authorList>
    </citation>
    <scope>NUCLEOTIDE SEQUENCE [LARGE SCALE GENOMIC DNA]</scope>
    <source>
        <strain evidence="1 2">S-16</strain>
    </source>
</reference>
<accession>A0A3N7IXA0</accession>
<proteinExistence type="predicted"/>
<evidence type="ECO:0000313" key="2">
    <source>
        <dbReference type="Proteomes" id="UP000267464"/>
    </source>
</evidence>
<sequence>MLTGLPEDDLSAIDDLKEPEILFGGSRNNAMEWWLNRLIRECCLSDLTHLQKGFDPVTGSTLDGGWWQSWIAPEEVTPAINALDALLELARTHPDHIRALLGDEVYCCEPEELRALAAPSSLAGAAAEYKEAQMGNDGADVYSILTFVKAHRAVLELARSRDDGAMYLACLY</sequence>
<gene>
    <name evidence="1" type="ORF">DZC73_20140</name>
</gene>
<evidence type="ECO:0000313" key="1">
    <source>
        <dbReference type="EMBL" id="RQP23402.1"/>
    </source>
</evidence>
<reference evidence="1 2" key="2">
    <citation type="submission" date="2018-12" db="EMBL/GenBank/DDBJ databases">
        <title>Rhizobacter gummiphilus sp. nov., a rubber-degrading bacterium isolated from the soil of a botanical garden in Japan.</title>
        <authorList>
            <person name="Shunsuke S.S."/>
        </authorList>
    </citation>
    <scope>NUCLEOTIDE SEQUENCE [LARGE SCALE GENOMIC DNA]</scope>
    <source>
        <strain evidence="1 2">S-16</strain>
    </source>
</reference>
<name>A0A3N7IXA0_9BURK</name>
<keyword evidence="2" id="KW-1185">Reference proteome</keyword>
<dbReference type="AlphaFoldDB" id="A0A3N7IXA0"/>
<dbReference type="EMBL" id="QUSW01000005">
    <property type="protein sequence ID" value="RQP23402.1"/>
    <property type="molecule type" value="Genomic_DNA"/>
</dbReference>
<comment type="caution">
    <text evidence="1">The sequence shown here is derived from an EMBL/GenBank/DDBJ whole genome shotgun (WGS) entry which is preliminary data.</text>
</comment>
<organism evidence="1 2">
    <name type="scientific">Piscinibacter terrae</name>
    <dbReference type="NCBI Taxonomy" id="2496871"/>
    <lineage>
        <taxon>Bacteria</taxon>
        <taxon>Pseudomonadati</taxon>
        <taxon>Pseudomonadota</taxon>
        <taxon>Betaproteobacteria</taxon>
        <taxon>Burkholderiales</taxon>
        <taxon>Sphaerotilaceae</taxon>
        <taxon>Piscinibacter</taxon>
    </lineage>
</organism>